<reference evidence="5 6" key="1">
    <citation type="submission" date="2024-09" db="EMBL/GenBank/DDBJ databases">
        <authorList>
            <person name="Sun Q."/>
            <person name="Mori K."/>
        </authorList>
    </citation>
    <scope>NUCLEOTIDE SEQUENCE [LARGE SCALE GENOMIC DNA]</scope>
    <source>
        <strain evidence="5 6">TBRC 2205</strain>
    </source>
</reference>
<proteinExistence type="predicted"/>
<dbReference type="EMBL" id="JBHLUE010000011">
    <property type="protein sequence ID" value="MFC0565379.1"/>
    <property type="molecule type" value="Genomic_DNA"/>
</dbReference>
<evidence type="ECO:0000313" key="5">
    <source>
        <dbReference type="EMBL" id="MFC0565379.1"/>
    </source>
</evidence>
<dbReference type="GO" id="GO:0016757">
    <property type="term" value="F:glycosyltransferase activity"/>
    <property type="evidence" value="ECO:0007669"/>
    <property type="project" value="UniProtKB-KW"/>
</dbReference>
<dbReference type="Pfam" id="PF13579">
    <property type="entry name" value="Glyco_trans_4_4"/>
    <property type="match status" value="1"/>
</dbReference>
<name>A0ABV6NX74_9ACTN</name>
<evidence type="ECO:0000256" key="2">
    <source>
        <dbReference type="ARBA" id="ARBA00022679"/>
    </source>
</evidence>
<dbReference type="PANTHER" id="PTHR45947:SF3">
    <property type="entry name" value="SULFOQUINOVOSYL TRANSFERASE SQD2"/>
    <property type="match status" value="1"/>
</dbReference>
<accession>A0ABV6NX74</accession>
<feature type="domain" description="Glycosyl transferase family 1" evidence="3">
    <location>
        <begin position="206"/>
        <end position="365"/>
    </location>
</feature>
<dbReference type="SUPFAM" id="SSF53756">
    <property type="entry name" value="UDP-Glycosyltransferase/glycogen phosphorylase"/>
    <property type="match status" value="1"/>
</dbReference>
<comment type="caution">
    <text evidence="5">The sequence shown here is derived from an EMBL/GenBank/DDBJ whole genome shotgun (WGS) entry which is preliminary data.</text>
</comment>
<dbReference type="InterPro" id="IPR001296">
    <property type="entry name" value="Glyco_trans_1"/>
</dbReference>
<dbReference type="EC" id="2.4.-.-" evidence="5"/>
<dbReference type="Gene3D" id="3.40.50.2000">
    <property type="entry name" value="Glycogen Phosphorylase B"/>
    <property type="match status" value="2"/>
</dbReference>
<dbReference type="RefSeq" id="WP_377339778.1">
    <property type="nucleotide sequence ID" value="NZ_JBHLUE010000011.1"/>
</dbReference>
<evidence type="ECO:0000259" key="4">
    <source>
        <dbReference type="Pfam" id="PF13579"/>
    </source>
</evidence>
<dbReference type="InterPro" id="IPR028098">
    <property type="entry name" value="Glyco_trans_4-like_N"/>
</dbReference>
<keyword evidence="2 5" id="KW-0808">Transferase</keyword>
<evidence type="ECO:0000313" key="6">
    <source>
        <dbReference type="Proteomes" id="UP001589894"/>
    </source>
</evidence>
<dbReference type="Proteomes" id="UP001589894">
    <property type="component" value="Unassembled WGS sequence"/>
</dbReference>
<feature type="domain" description="Glycosyltransferase subfamily 4-like N-terminal" evidence="4">
    <location>
        <begin position="20"/>
        <end position="190"/>
    </location>
</feature>
<keyword evidence="6" id="KW-1185">Reference proteome</keyword>
<gene>
    <name evidence="5" type="ORF">ACFFHU_14700</name>
</gene>
<organism evidence="5 6">
    <name type="scientific">Plantactinospora siamensis</name>
    <dbReference type="NCBI Taxonomy" id="555372"/>
    <lineage>
        <taxon>Bacteria</taxon>
        <taxon>Bacillati</taxon>
        <taxon>Actinomycetota</taxon>
        <taxon>Actinomycetes</taxon>
        <taxon>Micromonosporales</taxon>
        <taxon>Micromonosporaceae</taxon>
        <taxon>Plantactinospora</taxon>
    </lineage>
</organism>
<dbReference type="InterPro" id="IPR050194">
    <property type="entry name" value="Glycosyltransferase_grp1"/>
</dbReference>
<keyword evidence="1 5" id="KW-0328">Glycosyltransferase</keyword>
<evidence type="ECO:0000256" key="1">
    <source>
        <dbReference type="ARBA" id="ARBA00022676"/>
    </source>
</evidence>
<evidence type="ECO:0000259" key="3">
    <source>
        <dbReference type="Pfam" id="PF00534"/>
    </source>
</evidence>
<sequence length="416" mass="45002">MRVGLVCAQSGPADARGDSSGPAQHVARVAAELALRGHEVRIYERRDDTGAPDLVDQDGYRVERVPVGPAGPVPSGELVRHVPAFGQWLSERWTGDWQPDIVHGHFWLGGLVAASAVRQTEIPIIQTFHSLGVEQLRHLGPAYPGPGERIPLERALTRAVDLAVAQSSEEVDELTRMGLQRTAVAVVPSGVDTERFHPDGEAVPRDRRSRILAVGGLGPGHGHDDLIRALRLIGDAELVIAGGPPADRLSEHAEARRLREFAESTGVGEQVKLVGAVPYGQMPAWYRSADVVACTPRYSPVGRIPLEAMACGVPVVGYSLGGVADTVVDDVTGRLVQPGDVRGLGVTLRRMLADDAQRFAFGHAAVDRVRCSYTWERTVGTLERLYERVVRRRRPAEVEPTVAEVELEPVEEPVTA</sequence>
<protein>
    <submittedName>
        <fullName evidence="5">Glycosyltransferase</fullName>
        <ecNumber evidence="5">2.4.-.-</ecNumber>
    </submittedName>
</protein>
<dbReference type="Pfam" id="PF00534">
    <property type="entry name" value="Glycos_transf_1"/>
    <property type="match status" value="1"/>
</dbReference>
<dbReference type="PANTHER" id="PTHR45947">
    <property type="entry name" value="SULFOQUINOVOSYL TRANSFERASE SQD2"/>
    <property type="match status" value="1"/>
</dbReference>